<proteinExistence type="predicted"/>
<dbReference type="EMBL" id="JADEXN010000132">
    <property type="protein sequence ID" value="MBE9040924.1"/>
    <property type="molecule type" value="Genomic_DNA"/>
</dbReference>
<dbReference type="SUPFAM" id="SSF160631">
    <property type="entry name" value="SMI1/KNR4-like"/>
    <property type="match status" value="1"/>
</dbReference>
<dbReference type="AlphaFoldDB" id="A0A928VV62"/>
<gene>
    <name evidence="1" type="ORF">IQ235_09045</name>
</gene>
<evidence type="ECO:0000313" key="2">
    <source>
        <dbReference type="Proteomes" id="UP000621799"/>
    </source>
</evidence>
<comment type="caution">
    <text evidence="1">The sequence shown here is derived from an EMBL/GenBank/DDBJ whole genome shotgun (WGS) entry which is preliminary data.</text>
</comment>
<keyword evidence="2" id="KW-1185">Reference proteome</keyword>
<evidence type="ECO:0008006" key="3">
    <source>
        <dbReference type="Google" id="ProtNLM"/>
    </source>
</evidence>
<protein>
    <recommendedName>
        <fullName evidence="3">Knr4/Smi1-like domain-containing protein</fullName>
    </recommendedName>
</protein>
<reference evidence="1" key="1">
    <citation type="submission" date="2020-10" db="EMBL/GenBank/DDBJ databases">
        <authorList>
            <person name="Castelo-Branco R."/>
            <person name="Eusebio N."/>
            <person name="Adriana R."/>
            <person name="Vieira A."/>
            <person name="Brugerolle De Fraissinette N."/>
            <person name="Rezende De Castro R."/>
            <person name="Schneider M.P."/>
            <person name="Vasconcelos V."/>
            <person name="Leao P.N."/>
        </authorList>
    </citation>
    <scope>NUCLEOTIDE SEQUENCE</scope>
    <source>
        <strain evidence="1">LEGE 11467</strain>
    </source>
</reference>
<dbReference type="InterPro" id="IPR037883">
    <property type="entry name" value="Knr4/Smi1-like_sf"/>
</dbReference>
<accession>A0A928VV62</accession>
<organism evidence="1 2">
    <name type="scientific">Zarconia navalis LEGE 11467</name>
    <dbReference type="NCBI Taxonomy" id="1828826"/>
    <lineage>
        <taxon>Bacteria</taxon>
        <taxon>Bacillati</taxon>
        <taxon>Cyanobacteriota</taxon>
        <taxon>Cyanophyceae</taxon>
        <taxon>Oscillatoriophycideae</taxon>
        <taxon>Oscillatoriales</taxon>
        <taxon>Oscillatoriales incertae sedis</taxon>
        <taxon>Zarconia</taxon>
        <taxon>Zarconia navalis</taxon>
    </lineage>
</organism>
<dbReference type="RefSeq" id="WP_264321157.1">
    <property type="nucleotide sequence ID" value="NZ_JADEXN010000132.1"/>
</dbReference>
<dbReference type="Proteomes" id="UP000621799">
    <property type="component" value="Unassembled WGS sequence"/>
</dbReference>
<sequence length="243" mass="28282">MFETIFSLRSARWELIHDFIDRWYQPVITNDGYREAEIVAAERKLQLRLPAALTEWYLLFGNRDDIWQTQDSLCAPGDLCLDEDGLRFYDENQGCFHWSIPTANLNEDDPPVILNLSGDLIQVNRSLSEHAIQQLLSQTKFNFFSGNGTCSSDILHAVEANYSRCALSDWYLCGADIRFFVDTDLIIEIWKNKNEAEPSELWFATRSKQCCQEITRFFQKCGVVFDTILDDDIYLPNYFKKNI</sequence>
<evidence type="ECO:0000313" key="1">
    <source>
        <dbReference type="EMBL" id="MBE9040924.1"/>
    </source>
</evidence>
<name>A0A928VV62_9CYAN</name>